<sequence>MPLEIFSSEIPTILVEIFQILVDRPARNFIPTRKFILIYFLFMFLIYCFCLLRFDSSNPFGLMLLNACEPD</sequence>
<proteinExistence type="predicted"/>
<reference evidence="3" key="1">
    <citation type="journal article" date="2014" name="Science">
        <title>The coffee genome provides insight into the convergent evolution of caffeine biosynthesis.</title>
        <authorList>
            <person name="Denoeud F."/>
            <person name="Carretero-Paulet L."/>
            <person name="Dereeper A."/>
            <person name="Droc G."/>
            <person name="Guyot R."/>
            <person name="Pietrella M."/>
            <person name="Zheng C."/>
            <person name="Alberti A."/>
            <person name="Anthony F."/>
            <person name="Aprea G."/>
            <person name="Aury J.M."/>
            <person name="Bento P."/>
            <person name="Bernard M."/>
            <person name="Bocs S."/>
            <person name="Campa C."/>
            <person name="Cenci A."/>
            <person name="Combes M.C."/>
            <person name="Crouzillat D."/>
            <person name="Da Silva C."/>
            <person name="Daddiego L."/>
            <person name="De Bellis F."/>
            <person name="Dussert S."/>
            <person name="Garsmeur O."/>
            <person name="Gayraud T."/>
            <person name="Guignon V."/>
            <person name="Jahn K."/>
            <person name="Jamilloux V."/>
            <person name="Joet T."/>
            <person name="Labadie K."/>
            <person name="Lan T."/>
            <person name="Leclercq J."/>
            <person name="Lepelley M."/>
            <person name="Leroy T."/>
            <person name="Li L.T."/>
            <person name="Librado P."/>
            <person name="Lopez L."/>
            <person name="Munoz A."/>
            <person name="Noel B."/>
            <person name="Pallavicini A."/>
            <person name="Perrotta G."/>
            <person name="Poncet V."/>
            <person name="Pot D."/>
            <person name="Priyono X."/>
            <person name="Rigoreau M."/>
            <person name="Rouard M."/>
            <person name="Rozas J."/>
            <person name="Tranchant-Dubreuil C."/>
            <person name="VanBuren R."/>
            <person name="Zhang Q."/>
            <person name="Andrade A.C."/>
            <person name="Argout X."/>
            <person name="Bertrand B."/>
            <person name="de Kochko A."/>
            <person name="Graziosi G."/>
            <person name="Henry R.J."/>
            <person name="Jayarama X."/>
            <person name="Ming R."/>
            <person name="Nagai C."/>
            <person name="Rounsley S."/>
            <person name="Sankoff D."/>
            <person name="Giuliano G."/>
            <person name="Albert V.A."/>
            <person name="Wincker P."/>
            <person name="Lashermes P."/>
        </authorList>
    </citation>
    <scope>NUCLEOTIDE SEQUENCE [LARGE SCALE GENOMIC DNA]</scope>
    <source>
        <strain evidence="3">cv. DH200-94</strain>
    </source>
</reference>
<keyword evidence="1" id="KW-0472">Membrane</keyword>
<dbReference type="EMBL" id="HG742465">
    <property type="protein sequence ID" value="CDP21318.1"/>
    <property type="molecule type" value="Genomic_DNA"/>
</dbReference>
<dbReference type="Gramene" id="CDP21318">
    <property type="protein sequence ID" value="CDP21318"/>
    <property type="gene ID" value="GSCOC_T00008501001"/>
</dbReference>
<gene>
    <name evidence="2" type="ORF">GSCOC_T00008501001</name>
</gene>
<feature type="transmembrane region" description="Helical" evidence="1">
    <location>
        <begin position="35"/>
        <end position="54"/>
    </location>
</feature>
<organism evidence="2 3">
    <name type="scientific">Coffea canephora</name>
    <name type="common">Robusta coffee</name>
    <dbReference type="NCBI Taxonomy" id="49390"/>
    <lineage>
        <taxon>Eukaryota</taxon>
        <taxon>Viridiplantae</taxon>
        <taxon>Streptophyta</taxon>
        <taxon>Embryophyta</taxon>
        <taxon>Tracheophyta</taxon>
        <taxon>Spermatophyta</taxon>
        <taxon>Magnoliopsida</taxon>
        <taxon>eudicotyledons</taxon>
        <taxon>Gunneridae</taxon>
        <taxon>Pentapetalae</taxon>
        <taxon>asterids</taxon>
        <taxon>lamiids</taxon>
        <taxon>Gentianales</taxon>
        <taxon>Rubiaceae</taxon>
        <taxon>Ixoroideae</taxon>
        <taxon>Gardenieae complex</taxon>
        <taxon>Bertiereae - Coffeeae clade</taxon>
        <taxon>Coffeeae</taxon>
        <taxon>Coffea</taxon>
    </lineage>
</organism>
<evidence type="ECO:0000313" key="2">
    <source>
        <dbReference type="EMBL" id="CDP21318.1"/>
    </source>
</evidence>
<protein>
    <submittedName>
        <fullName evidence="2">DH200=94 genomic scaffold, scaffold_3381</fullName>
    </submittedName>
</protein>
<dbReference type="InParanoid" id="A0A068VNL8"/>
<evidence type="ECO:0000256" key="1">
    <source>
        <dbReference type="SAM" id="Phobius"/>
    </source>
</evidence>
<keyword evidence="3" id="KW-1185">Reference proteome</keyword>
<keyword evidence="1" id="KW-0812">Transmembrane</keyword>
<evidence type="ECO:0000313" key="3">
    <source>
        <dbReference type="Proteomes" id="UP000295252"/>
    </source>
</evidence>
<accession>A0A068VNL8</accession>
<dbReference type="AlphaFoldDB" id="A0A068VNL8"/>
<keyword evidence="1" id="KW-1133">Transmembrane helix</keyword>
<name>A0A068VNL8_COFCA</name>
<dbReference type="Proteomes" id="UP000295252">
    <property type="component" value="Unassembled WGS sequence"/>
</dbReference>